<evidence type="ECO:0000256" key="2">
    <source>
        <dbReference type="SAM" id="Phobius"/>
    </source>
</evidence>
<feature type="transmembrane region" description="Helical" evidence="2">
    <location>
        <begin position="286"/>
        <end position="308"/>
    </location>
</feature>
<proteinExistence type="predicted"/>
<sequence length="332" mass="32323">MTTGRTASVAPAVLVATGVGALVAAQSRLNGDLAVAGAGTLVAGWLSYVGTVTAIAVLVALRGRAARTARVLRHSGRWWWFAIGLCGVPIVLASAFGVPLVGVAVASVASVAGQTVAGLALDARGVGVPGRLPLDLRRALAALTAIGGLLLAMSSGSGDVGVGTGGAVTVGVLLFLSGAALAGQNAGNGAVTRDSGDPAIAGLASAVGGTLALTVALAAATPAGALDGVVVPGPERWYLYLGGPLGAGIVVAAAWVVRRLGTFSLTLAVVSGQLVTAMLVDANRGLGAPWTTVTSVGAVVVATALGVARRPRRRGTSRTVEAQDEAAAAPGE</sequence>
<dbReference type="PANTHER" id="PTHR34821">
    <property type="entry name" value="INNER MEMBRANE PROTEIN YDCZ"/>
    <property type="match status" value="1"/>
</dbReference>
<feature type="transmembrane region" description="Helical" evidence="2">
    <location>
        <begin position="35"/>
        <end position="58"/>
    </location>
</feature>
<feature type="transmembrane region" description="Helical" evidence="2">
    <location>
        <begin position="78"/>
        <end position="98"/>
    </location>
</feature>
<dbReference type="EMBL" id="JAUQYP010000001">
    <property type="protein sequence ID" value="MDO8107037.1"/>
    <property type="molecule type" value="Genomic_DNA"/>
</dbReference>
<evidence type="ECO:0000256" key="1">
    <source>
        <dbReference type="SAM" id="MobiDB-lite"/>
    </source>
</evidence>
<dbReference type="Proteomes" id="UP001232536">
    <property type="component" value="Unassembled WGS sequence"/>
</dbReference>
<accession>A0ABT9DDH1</accession>
<keyword evidence="2" id="KW-1133">Transmembrane helix</keyword>
<dbReference type="RefSeq" id="WP_304600674.1">
    <property type="nucleotide sequence ID" value="NZ_JAUQYP010000001.1"/>
</dbReference>
<feature type="transmembrane region" description="Helical" evidence="2">
    <location>
        <begin position="203"/>
        <end position="225"/>
    </location>
</feature>
<keyword evidence="2" id="KW-0812">Transmembrane</keyword>
<keyword evidence="4" id="KW-1185">Reference proteome</keyword>
<organism evidence="3 4">
    <name type="scientific">Actinotalea lenta</name>
    <dbReference type="NCBI Taxonomy" id="3064654"/>
    <lineage>
        <taxon>Bacteria</taxon>
        <taxon>Bacillati</taxon>
        <taxon>Actinomycetota</taxon>
        <taxon>Actinomycetes</taxon>
        <taxon>Micrococcales</taxon>
        <taxon>Cellulomonadaceae</taxon>
        <taxon>Actinotalea</taxon>
    </lineage>
</organism>
<evidence type="ECO:0000313" key="4">
    <source>
        <dbReference type="Proteomes" id="UP001232536"/>
    </source>
</evidence>
<gene>
    <name evidence="3" type="ORF">Q6348_07470</name>
</gene>
<protein>
    <submittedName>
        <fullName evidence="3">DMT family transporter</fullName>
    </submittedName>
</protein>
<name>A0ABT9DDH1_9CELL</name>
<feature type="region of interest" description="Disordered" evidence="1">
    <location>
        <begin position="312"/>
        <end position="332"/>
    </location>
</feature>
<dbReference type="Pfam" id="PF04657">
    <property type="entry name" value="DMT_YdcZ"/>
    <property type="match status" value="2"/>
</dbReference>
<comment type="caution">
    <text evidence="3">The sequence shown here is derived from an EMBL/GenBank/DDBJ whole genome shotgun (WGS) entry which is preliminary data.</text>
</comment>
<reference evidence="3 4" key="1">
    <citation type="submission" date="2023-07" db="EMBL/GenBank/DDBJ databases">
        <title>Description of novel actinomycetes strains, isolated from tidal flat sediment.</title>
        <authorList>
            <person name="Lu C."/>
        </authorList>
    </citation>
    <scope>NUCLEOTIDE SEQUENCE [LARGE SCALE GENOMIC DNA]</scope>
    <source>
        <strain evidence="3 4">SYSU T00b441</strain>
    </source>
</reference>
<dbReference type="PANTHER" id="PTHR34821:SF2">
    <property type="entry name" value="INNER MEMBRANE PROTEIN YDCZ"/>
    <property type="match status" value="1"/>
</dbReference>
<feature type="transmembrane region" description="Helical" evidence="2">
    <location>
        <begin position="263"/>
        <end position="280"/>
    </location>
</feature>
<keyword evidence="2" id="KW-0472">Membrane</keyword>
<feature type="transmembrane region" description="Helical" evidence="2">
    <location>
        <begin position="237"/>
        <end position="256"/>
    </location>
</feature>
<feature type="transmembrane region" description="Helical" evidence="2">
    <location>
        <begin position="160"/>
        <end position="182"/>
    </location>
</feature>
<dbReference type="InterPro" id="IPR006750">
    <property type="entry name" value="YdcZ"/>
</dbReference>
<evidence type="ECO:0000313" key="3">
    <source>
        <dbReference type="EMBL" id="MDO8107037.1"/>
    </source>
</evidence>